<evidence type="ECO:0000313" key="1">
    <source>
        <dbReference type="EMBL" id="RKS77723.1"/>
    </source>
</evidence>
<organism evidence="1 2">
    <name type="scientific">Motilibacter peucedani</name>
    <dbReference type="NCBI Taxonomy" id="598650"/>
    <lineage>
        <taxon>Bacteria</taxon>
        <taxon>Bacillati</taxon>
        <taxon>Actinomycetota</taxon>
        <taxon>Actinomycetes</taxon>
        <taxon>Motilibacterales</taxon>
        <taxon>Motilibacteraceae</taxon>
        <taxon>Motilibacter</taxon>
    </lineage>
</organism>
<dbReference type="AlphaFoldDB" id="A0A420XS63"/>
<evidence type="ECO:0008006" key="3">
    <source>
        <dbReference type="Google" id="ProtNLM"/>
    </source>
</evidence>
<dbReference type="OrthoDB" id="3214694at2"/>
<proteinExistence type="predicted"/>
<dbReference type="EMBL" id="RBWV01000010">
    <property type="protein sequence ID" value="RKS77723.1"/>
    <property type="molecule type" value="Genomic_DNA"/>
</dbReference>
<keyword evidence="2" id="KW-1185">Reference proteome</keyword>
<reference evidence="1 2" key="1">
    <citation type="submission" date="2018-10" db="EMBL/GenBank/DDBJ databases">
        <title>Genomic Encyclopedia of Archaeal and Bacterial Type Strains, Phase II (KMG-II): from individual species to whole genera.</title>
        <authorList>
            <person name="Goeker M."/>
        </authorList>
    </citation>
    <scope>NUCLEOTIDE SEQUENCE [LARGE SCALE GENOMIC DNA]</scope>
    <source>
        <strain evidence="1 2">RP-AC37</strain>
    </source>
</reference>
<accession>A0A420XS63</accession>
<sequence length="178" mass="18859">MPALEELAALVVLAGVLAWYLTYTAGRLDRLHGRVEGARAALDAQLVRRATVTLELAGSGLLDPASSVLLADAAHSARVAGDAERELAESNLSQTLRAALDDDAVQALREEEGGDEVLADLAACAMRVRLARRFLNDAVRATGVVRAQRVVRWARLAGRAAAPAGFEMDDEPPPALEV</sequence>
<dbReference type="Proteomes" id="UP000281955">
    <property type="component" value="Unassembled WGS sequence"/>
</dbReference>
<protein>
    <recommendedName>
        <fullName evidence="3">LemA protein</fullName>
    </recommendedName>
</protein>
<name>A0A420XS63_9ACTN</name>
<gene>
    <name evidence="1" type="ORF">CLV35_1421</name>
</gene>
<dbReference type="InParanoid" id="A0A420XS63"/>
<dbReference type="RefSeq" id="WP_121192728.1">
    <property type="nucleotide sequence ID" value="NZ_RBWV01000010.1"/>
</dbReference>
<comment type="caution">
    <text evidence="1">The sequence shown here is derived from an EMBL/GenBank/DDBJ whole genome shotgun (WGS) entry which is preliminary data.</text>
</comment>
<evidence type="ECO:0000313" key="2">
    <source>
        <dbReference type="Proteomes" id="UP000281955"/>
    </source>
</evidence>